<reference evidence="1 2" key="1">
    <citation type="submission" date="2021-06" db="EMBL/GenBank/DDBJ databases">
        <authorList>
            <person name="Kallberg Y."/>
            <person name="Tangrot J."/>
            <person name="Rosling A."/>
        </authorList>
    </citation>
    <scope>NUCLEOTIDE SEQUENCE [LARGE SCALE GENOMIC DNA]</scope>
    <source>
        <strain evidence="1 2">120-4 pot B 10/14</strain>
    </source>
</reference>
<evidence type="ECO:0000313" key="1">
    <source>
        <dbReference type="EMBL" id="CAG8855233.1"/>
    </source>
</evidence>
<name>A0ABN7XIV3_GIGMA</name>
<organism evidence="1 2">
    <name type="scientific">Gigaspora margarita</name>
    <dbReference type="NCBI Taxonomy" id="4874"/>
    <lineage>
        <taxon>Eukaryota</taxon>
        <taxon>Fungi</taxon>
        <taxon>Fungi incertae sedis</taxon>
        <taxon>Mucoromycota</taxon>
        <taxon>Glomeromycotina</taxon>
        <taxon>Glomeromycetes</taxon>
        <taxon>Diversisporales</taxon>
        <taxon>Gigasporaceae</taxon>
        <taxon>Gigaspora</taxon>
    </lineage>
</organism>
<accession>A0ABN7XIV3</accession>
<feature type="non-terminal residue" evidence="1">
    <location>
        <position position="1"/>
    </location>
</feature>
<protein>
    <submittedName>
        <fullName evidence="1">40237_t:CDS:1</fullName>
    </submittedName>
</protein>
<feature type="non-terminal residue" evidence="1">
    <location>
        <position position="59"/>
    </location>
</feature>
<gene>
    <name evidence="1" type="ORF">GMARGA_LOCUS44054</name>
</gene>
<evidence type="ECO:0000313" key="2">
    <source>
        <dbReference type="Proteomes" id="UP000789901"/>
    </source>
</evidence>
<dbReference type="Proteomes" id="UP000789901">
    <property type="component" value="Unassembled WGS sequence"/>
</dbReference>
<dbReference type="EMBL" id="CAJVQB010147134">
    <property type="protein sequence ID" value="CAG8855233.1"/>
    <property type="molecule type" value="Genomic_DNA"/>
</dbReference>
<comment type="caution">
    <text evidence="1">The sequence shown here is derived from an EMBL/GenBank/DDBJ whole genome shotgun (WGS) entry which is preliminary data.</text>
</comment>
<keyword evidence="2" id="KW-1185">Reference proteome</keyword>
<proteinExistence type="predicted"/>
<sequence length="59" mass="6744">LSRIDQIWATEDLLKGMRGADILDHAIIFALINLDHLTFNNNIAETKAKGIKRTVYLYD</sequence>